<organism evidence="1">
    <name type="scientific">Anguilla anguilla</name>
    <name type="common">European freshwater eel</name>
    <name type="synonym">Muraena anguilla</name>
    <dbReference type="NCBI Taxonomy" id="7936"/>
    <lineage>
        <taxon>Eukaryota</taxon>
        <taxon>Metazoa</taxon>
        <taxon>Chordata</taxon>
        <taxon>Craniata</taxon>
        <taxon>Vertebrata</taxon>
        <taxon>Euteleostomi</taxon>
        <taxon>Actinopterygii</taxon>
        <taxon>Neopterygii</taxon>
        <taxon>Teleostei</taxon>
        <taxon>Anguilliformes</taxon>
        <taxon>Anguillidae</taxon>
        <taxon>Anguilla</taxon>
    </lineage>
</organism>
<reference evidence="1" key="2">
    <citation type="journal article" date="2015" name="Fish Shellfish Immunol.">
        <title>Early steps in the European eel (Anguilla anguilla)-Vibrio vulnificus interaction in the gills: Role of the RtxA13 toxin.</title>
        <authorList>
            <person name="Callol A."/>
            <person name="Pajuelo D."/>
            <person name="Ebbesson L."/>
            <person name="Teles M."/>
            <person name="MacKenzie S."/>
            <person name="Amaro C."/>
        </authorList>
    </citation>
    <scope>NUCLEOTIDE SEQUENCE</scope>
</reference>
<dbReference type="AlphaFoldDB" id="A0A0E9X250"/>
<reference evidence="1" key="1">
    <citation type="submission" date="2014-11" db="EMBL/GenBank/DDBJ databases">
        <authorList>
            <person name="Amaro Gonzalez C."/>
        </authorList>
    </citation>
    <scope>NUCLEOTIDE SEQUENCE</scope>
</reference>
<name>A0A0E9X250_ANGAN</name>
<evidence type="ECO:0000313" key="1">
    <source>
        <dbReference type="EMBL" id="JAH95975.1"/>
    </source>
</evidence>
<sequence>MITISTETIPGCESHKGDYPSFPAVAFRNQPGLLTCLRLPVKVINLLPQPAGPFLLLYSHAFPNIKKCIWLTNPCYQGLRYVHLSKLIRLIKLNPPGIQVFPK</sequence>
<proteinExistence type="predicted"/>
<dbReference type="EMBL" id="GBXM01012602">
    <property type="protein sequence ID" value="JAH95975.1"/>
    <property type="molecule type" value="Transcribed_RNA"/>
</dbReference>
<protein>
    <submittedName>
        <fullName evidence="1">Uncharacterized protein</fullName>
    </submittedName>
</protein>
<accession>A0A0E9X250</accession>